<keyword evidence="2" id="KW-1185">Reference proteome</keyword>
<dbReference type="PROSITE" id="PS51257">
    <property type="entry name" value="PROKAR_LIPOPROTEIN"/>
    <property type="match status" value="1"/>
</dbReference>
<organism evidence="1 2">
    <name type="scientific">Paucibacter sediminis</name>
    <dbReference type="NCBI Taxonomy" id="3019553"/>
    <lineage>
        <taxon>Bacteria</taxon>
        <taxon>Pseudomonadati</taxon>
        <taxon>Pseudomonadota</taxon>
        <taxon>Betaproteobacteria</taxon>
        <taxon>Burkholderiales</taxon>
        <taxon>Sphaerotilaceae</taxon>
        <taxon>Roseateles</taxon>
    </lineage>
</organism>
<reference evidence="1" key="1">
    <citation type="submission" date="2023-01" db="EMBL/GenBank/DDBJ databases">
        <title>Whole genome sequence of Paucibacter sp. S2-9 isolated from pond sediment.</title>
        <authorList>
            <person name="Jung J.Y."/>
        </authorList>
    </citation>
    <scope>NUCLEOTIDE SEQUENCE</scope>
    <source>
        <strain evidence="1">S2-9</strain>
    </source>
</reference>
<evidence type="ECO:0008006" key="3">
    <source>
        <dbReference type="Google" id="ProtNLM"/>
    </source>
</evidence>
<dbReference type="Proteomes" id="UP001177769">
    <property type="component" value="Chromosome"/>
</dbReference>
<protein>
    <recommendedName>
        <fullName evidence="3">Lipoprotein</fullName>
    </recommendedName>
</protein>
<sequence length="173" mass="18886">MTRRAAALGLAAVMLAGCATLPEPTVAPPPGRICQQQLKPRRLVCVDAPPVEPARAAQARALAPMGPGSTVYILRQHWSDDIKPVSVSAGAGAPLATLPRSVVRLQLPPGEQLLRLQWQGGSYQLRLQARAGEVRVLRLEGWVFWSLREYWLTPMEAAEARPLLDGLRFLGER</sequence>
<evidence type="ECO:0000313" key="2">
    <source>
        <dbReference type="Proteomes" id="UP001177769"/>
    </source>
</evidence>
<dbReference type="AlphaFoldDB" id="A0AA95NIH1"/>
<dbReference type="RefSeq" id="WP_285232602.1">
    <property type="nucleotide sequence ID" value="NZ_CP116346.1"/>
</dbReference>
<proteinExistence type="predicted"/>
<dbReference type="EMBL" id="CP116346">
    <property type="protein sequence ID" value="WIT11521.1"/>
    <property type="molecule type" value="Genomic_DNA"/>
</dbReference>
<evidence type="ECO:0000313" key="1">
    <source>
        <dbReference type="EMBL" id="WIT11521.1"/>
    </source>
</evidence>
<gene>
    <name evidence="1" type="ORF">PFX98_21945</name>
</gene>
<accession>A0AA95NIH1</accession>
<dbReference type="KEGG" id="pais:PFX98_21945"/>
<name>A0AA95NIH1_9BURK</name>